<accession>A0A1G7UE03</accession>
<protein>
    <submittedName>
        <fullName evidence="1">Uncharacterized protein</fullName>
    </submittedName>
</protein>
<evidence type="ECO:0000313" key="1">
    <source>
        <dbReference type="EMBL" id="SDG45000.1"/>
    </source>
</evidence>
<gene>
    <name evidence="1" type="ORF">SAMN05421505_104192</name>
</gene>
<dbReference type="RefSeq" id="WP_093169051.1">
    <property type="nucleotide sequence ID" value="NZ_FNCN01000004.1"/>
</dbReference>
<evidence type="ECO:0000313" key="2">
    <source>
        <dbReference type="Proteomes" id="UP000198923"/>
    </source>
</evidence>
<dbReference type="OrthoDB" id="3540160at2"/>
<dbReference type="EMBL" id="FNCN01000004">
    <property type="protein sequence ID" value="SDG45000.1"/>
    <property type="molecule type" value="Genomic_DNA"/>
</dbReference>
<proteinExistence type="predicted"/>
<organism evidence="1 2">
    <name type="scientific">Sinosporangium album</name>
    <dbReference type="NCBI Taxonomy" id="504805"/>
    <lineage>
        <taxon>Bacteria</taxon>
        <taxon>Bacillati</taxon>
        <taxon>Actinomycetota</taxon>
        <taxon>Actinomycetes</taxon>
        <taxon>Streptosporangiales</taxon>
        <taxon>Streptosporangiaceae</taxon>
        <taxon>Sinosporangium</taxon>
    </lineage>
</organism>
<sequence length="134" mass="14478">MDSASQGAADLLTGLGQAAVRFGNVGRAVHQAHQPFVRWEPFSRLSRSGVATGMVFVLPDGREVCFEVGVAMDGQGFRVRGEVSDEGERLVELPVSDTANVRECLVVLRAYVGEVTGPARRILDERMAALHEPD</sequence>
<dbReference type="Proteomes" id="UP000198923">
    <property type="component" value="Unassembled WGS sequence"/>
</dbReference>
<name>A0A1G7UE03_9ACTN</name>
<reference evidence="1 2" key="1">
    <citation type="submission" date="2016-10" db="EMBL/GenBank/DDBJ databases">
        <authorList>
            <person name="de Groot N.N."/>
        </authorList>
    </citation>
    <scope>NUCLEOTIDE SEQUENCE [LARGE SCALE GENOMIC DNA]</scope>
    <source>
        <strain evidence="1 2">CPCC 201354</strain>
    </source>
</reference>
<dbReference type="AlphaFoldDB" id="A0A1G7UE03"/>
<keyword evidence="2" id="KW-1185">Reference proteome</keyword>